<evidence type="ECO:0000313" key="11">
    <source>
        <dbReference type="Proteomes" id="UP000291269"/>
    </source>
</evidence>
<gene>
    <name evidence="10" type="ORF">ESZ91_00410</name>
</gene>
<evidence type="ECO:0000256" key="6">
    <source>
        <dbReference type="ARBA" id="ARBA00023136"/>
    </source>
</evidence>
<feature type="domain" description="ABC transmembrane type-1" evidence="9">
    <location>
        <begin position="38"/>
        <end position="322"/>
    </location>
</feature>
<dbReference type="Pfam" id="PF00005">
    <property type="entry name" value="ABC_tran"/>
    <property type="match status" value="1"/>
</dbReference>
<reference evidence="10 11" key="1">
    <citation type="journal article" date="2019" name="Gut">
        <title>Antibiotics-induced monodominance of a novel gut bacterial order.</title>
        <authorList>
            <person name="Hildebrand F."/>
            <person name="Moitinho-Silva L."/>
            <person name="Blasche S."/>
            <person name="Jahn M.T."/>
            <person name="Gossmann T.I."/>
            <person name="Heuerta-Cepas J."/>
            <person name="Hercog R."/>
            <person name="Luetge M."/>
            <person name="Bahram M."/>
            <person name="Pryszlak A."/>
            <person name="Alves R.J."/>
            <person name="Waszak S.M."/>
            <person name="Zhu A."/>
            <person name="Ye L."/>
            <person name="Costea P.I."/>
            <person name="Aalvink S."/>
            <person name="Belzer C."/>
            <person name="Forslund S.K."/>
            <person name="Sunagawa S."/>
            <person name="Hentschel U."/>
            <person name="Merten C."/>
            <person name="Patil K.R."/>
            <person name="Benes V."/>
            <person name="Bork P."/>
        </authorList>
    </citation>
    <scope>NUCLEOTIDE SEQUENCE [LARGE SCALE GENOMIC DNA]</scope>
    <source>
        <strain evidence="10 11">HDS1380</strain>
    </source>
</reference>
<dbReference type="GO" id="GO:0005886">
    <property type="term" value="C:plasma membrane"/>
    <property type="evidence" value="ECO:0007669"/>
    <property type="project" value="UniProtKB-SubCell"/>
</dbReference>
<evidence type="ECO:0000256" key="2">
    <source>
        <dbReference type="ARBA" id="ARBA00022692"/>
    </source>
</evidence>
<feature type="domain" description="ABC transporter" evidence="8">
    <location>
        <begin position="356"/>
        <end position="590"/>
    </location>
</feature>
<dbReference type="Pfam" id="PF00664">
    <property type="entry name" value="ABC_membrane"/>
    <property type="match status" value="1"/>
</dbReference>
<comment type="subcellular location">
    <subcellularLocation>
        <location evidence="1">Cell membrane</location>
        <topology evidence="1">Multi-pass membrane protein</topology>
    </subcellularLocation>
</comment>
<dbReference type="InterPro" id="IPR003439">
    <property type="entry name" value="ABC_transporter-like_ATP-bd"/>
</dbReference>
<evidence type="ECO:0000256" key="5">
    <source>
        <dbReference type="ARBA" id="ARBA00022989"/>
    </source>
</evidence>
<dbReference type="InterPro" id="IPR027417">
    <property type="entry name" value="P-loop_NTPase"/>
</dbReference>
<keyword evidence="3" id="KW-0547">Nucleotide-binding</keyword>
<keyword evidence="5 7" id="KW-1133">Transmembrane helix</keyword>
<evidence type="ECO:0000256" key="4">
    <source>
        <dbReference type="ARBA" id="ARBA00022840"/>
    </source>
</evidence>
<sequence length="591" mass="67048">MAQRNTYFQDEEVKEEKIDVKNLRRLIGYVLPHKKLFILVLLLMLITVASSLVSPLLLKYLINFVIPESSYKKFFWVLSGFVVAGLVEIFITFYQQRSMGRMGHGVIAEIRKDIFYKLQTLPFDYFDNRPAGKISVRVTDYITELADFFTNYLMNFILNIIKIIVVTVFMLVQSPFLTLVVYSAIVPLTVGIMLVRKVIRKLFRKSRAQSSNRTAYIVESIMGEKIIKNYNRSLYNEQVYHDIQQDACNTWFKIVRINELNTPIVEIFWYYGSIMLYGVSFFLMSRGMWGVDTGTAVAFVSYMGLFSTPLTQLSAIIQNLAQVSANLERIFETIDTPSAINDEGNEIELKNIAGKIDFDDVTFGYEEGINILEHFDLHVEPGQSIALVGPTGAGKTTVINLLTRFYDVREGAVRIDGVDVRSVKLKSLRREVGVLMQDPFIFKGTVMENIRYGRPDATDEECIAAAKQIFADSCIERLPNGYFEELAERGEGLSAGEKQLISFARIVVKNPSVVVLDEATSSISSDMEILIQRALEALLKGRTSFIVAHRLSTIRNSDRILYISNKGIAESGTHEELMAKKGLYYALNKKT</sequence>
<dbReference type="InterPro" id="IPR011527">
    <property type="entry name" value="ABC1_TM_dom"/>
</dbReference>
<dbReference type="EMBL" id="SDOZ01000002">
    <property type="protein sequence ID" value="RXZ60884.1"/>
    <property type="molecule type" value="Genomic_DNA"/>
</dbReference>
<dbReference type="PANTHER" id="PTHR43394:SF1">
    <property type="entry name" value="ATP-BINDING CASSETTE SUB-FAMILY B MEMBER 10, MITOCHONDRIAL"/>
    <property type="match status" value="1"/>
</dbReference>
<dbReference type="PROSITE" id="PS50929">
    <property type="entry name" value="ABC_TM1F"/>
    <property type="match status" value="1"/>
</dbReference>
<proteinExistence type="predicted"/>
<dbReference type="InterPro" id="IPR017871">
    <property type="entry name" value="ABC_transporter-like_CS"/>
</dbReference>
<feature type="transmembrane region" description="Helical" evidence="7">
    <location>
        <begin position="74"/>
        <end position="94"/>
    </location>
</feature>
<comment type="caution">
    <text evidence="10">The sequence shown here is derived from an EMBL/GenBank/DDBJ whole genome shotgun (WGS) entry which is preliminary data.</text>
</comment>
<evidence type="ECO:0000256" key="7">
    <source>
        <dbReference type="SAM" id="Phobius"/>
    </source>
</evidence>
<evidence type="ECO:0000256" key="1">
    <source>
        <dbReference type="ARBA" id="ARBA00004651"/>
    </source>
</evidence>
<dbReference type="PROSITE" id="PS50893">
    <property type="entry name" value="ABC_TRANSPORTER_2"/>
    <property type="match status" value="1"/>
</dbReference>
<accession>A0A4Q2K852</accession>
<dbReference type="FunFam" id="3.40.50.300:FF:000218">
    <property type="entry name" value="Multidrug ABC transporter ATP-binding protein"/>
    <property type="match status" value="1"/>
</dbReference>
<feature type="transmembrane region" description="Helical" evidence="7">
    <location>
        <begin position="267"/>
        <end position="284"/>
    </location>
</feature>
<evidence type="ECO:0000259" key="8">
    <source>
        <dbReference type="PROSITE" id="PS50893"/>
    </source>
</evidence>
<organism evidence="10 11">
    <name type="scientific">Candidatus Borkfalkia ceftriaxoniphila</name>
    <dbReference type="NCBI Taxonomy" id="2508949"/>
    <lineage>
        <taxon>Bacteria</taxon>
        <taxon>Bacillati</taxon>
        <taxon>Bacillota</taxon>
        <taxon>Clostridia</taxon>
        <taxon>Christensenellales</taxon>
        <taxon>Christensenellaceae</taxon>
        <taxon>Candidatus Borkfalkia</taxon>
    </lineage>
</organism>
<keyword evidence="4 10" id="KW-0067">ATP-binding</keyword>
<dbReference type="RefSeq" id="WP_129223006.1">
    <property type="nucleotide sequence ID" value="NZ_SDOZ01000002.1"/>
</dbReference>
<dbReference type="GO" id="GO:0005524">
    <property type="term" value="F:ATP binding"/>
    <property type="evidence" value="ECO:0007669"/>
    <property type="project" value="UniProtKB-KW"/>
</dbReference>
<dbReference type="SUPFAM" id="SSF90123">
    <property type="entry name" value="ABC transporter transmembrane region"/>
    <property type="match status" value="1"/>
</dbReference>
<dbReference type="SUPFAM" id="SSF52540">
    <property type="entry name" value="P-loop containing nucleoside triphosphate hydrolases"/>
    <property type="match status" value="1"/>
</dbReference>
<protein>
    <submittedName>
        <fullName evidence="10">ABC transporter ATP-binding protein</fullName>
    </submittedName>
</protein>
<name>A0A4Q2K852_9FIRM</name>
<dbReference type="AlphaFoldDB" id="A0A4Q2K852"/>
<dbReference type="Proteomes" id="UP000291269">
    <property type="component" value="Unassembled WGS sequence"/>
</dbReference>
<dbReference type="InterPro" id="IPR039421">
    <property type="entry name" value="Type_1_exporter"/>
</dbReference>
<dbReference type="InterPro" id="IPR036640">
    <property type="entry name" value="ABC1_TM_sf"/>
</dbReference>
<dbReference type="SMART" id="SM00382">
    <property type="entry name" value="AAA"/>
    <property type="match status" value="1"/>
</dbReference>
<feature type="transmembrane region" description="Helical" evidence="7">
    <location>
        <begin position="179"/>
        <end position="199"/>
    </location>
</feature>
<dbReference type="GO" id="GO:0015421">
    <property type="term" value="F:ABC-type oligopeptide transporter activity"/>
    <property type="evidence" value="ECO:0007669"/>
    <property type="project" value="TreeGrafter"/>
</dbReference>
<dbReference type="OrthoDB" id="9762778at2"/>
<evidence type="ECO:0000256" key="3">
    <source>
        <dbReference type="ARBA" id="ARBA00022741"/>
    </source>
</evidence>
<dbReference type="Gene3D" id="3.40.50.300">
    <property type="entry name" value="P-loop containing nucleotide triphosphate hydrolases"/>
    <property type="match status" value="1"/>
</dbReference>
<dbReference type="GO" id="GO:0016887">
    <property type="term" value="F:ATP hydrolysis activity"/>
    <property type="evidence" value="ECO:0007669"/>
    <property type="project" value="InterPro"/>
</dbReference>
<keyword evidence="2 7" id="KW-0812">Transmembrane</keyword>
<keyword evidence="6 7" id="KW-0472">Membrane</keyword>
<feature type="transmembrane region" description="Helical" evidence="7">
    <location>
        <begin position="152"/>
        <end position="173"/>
    </location>
</feature>
<dbReference type="PROSITE" id="PS00211">
    <property type="entry name" value="ABC_TRANSPORTER_1"/>
    <property type="match status" value="1"/>
</dbReference>
<evidence type="ECO:0000313" key="10">
    <source>
        <dbReference type="EMBL" id="RXZ60884.1"/>
    </source>
</evidence>
<evidence type="ECO:0000259" key="9">
    <source>
        <dbReference type="PROSITE" id="PS50929"/>
    </source>
</evidence>
<dbReference type="Gene3D" id="1.20.1560.10">
    <property type="entry name" value="ABC transporter type 1, transmembrane domain"/>
    <property type="match status" value="1"/>
</dbReference>
<dbReference type="InterPro" id="IPR003593">
    <property type="entry name" value="AAA+_ATPase"/>
</dbReference>
<keyword evidence="11" id="KW-1185">Reference proteome</keyword>
<feature type="transmembrane region" description="Helical" evidence="7">
    <location>
        <begin position="36"/>
        <end position="62"/>
    </location>
</feature>
<dbReference type="PANTHER" id="PTHR43394">
    <property type="entry name" value="ATP-DEPENDENT PERMEASE MDL1, MITOCHONDRIAL"/>
    <property type="match status" value="1"/>
</dbReference>